<evidence type="ECO:0000256" key="7">
    <source>
        <dbReference type="ARBA" id="ARBA00023242"/>
    </source>
</evidence>
<dbReference type="Proteomes" id="UP000747542">
    <property type="component" value="Unassembled WGS sequence"/>
</dbReference>
<keyword evidence="5" id="KW-0804">Transcription</keyword>
<evidence type="ECO:0000313" key="10">
    <source>
        <dbReference type="Proteomes" id="UP000747542"/>
    </source>
</evidence>
<organism evidence="9 10">
    <name type="scientific">Homarus americanus</name>
    <name type="common">American lobster</name>
    <dbReference type="NCBI Taxonomy" id="6706"/>
    <lineage>
        <taxon>Eukaryota</taxon>
        <taxon>Metazoa</taxon>
        <taxon>Ecdysozoa</taxon>
        <taxon>Arthropoda</taxon>
        <taxon>Crustacea</taxon>
        <taxon>Multicrustacea</taxon>
        <taxon>Malacostraca</taxon>
        <taxon>Eumalacostraca</taxon>
        <taxon>Eucarida</taxon>
        <taxon>Decapoda</taxon>
        <taxon>Pleocyemata</taxon>
        <taxon>Astacidea</taxon>
        <taxon>Nephropoidea</taxon>
        <taxon>Nephropidae</taxon>
        <taxon>Homarus</taxon>
    </lineage>
</organism>
<evidence type="ECO:0000256" key="5">
    <source>
        <dbReference type="ARBA" id="ARBA00023163"/>
    </source>
</evidence>
<keyword evidence="3" id="KW-0156">Chromatin regulator</keyword>
<dbReference type="Pfam" id="PF05712">
    <property type="entry name" value="MRG"/>
    <property type="match status" value="1"/>
</dbReference>
<dbReference type="GO" id="GO:0006281">
    <property type="term" value="P:DNA repair"/>
    <property type="evidence" value="ECO:0007669"/>
    <property type="project" value="UniProtKB-KW"/>
</dbReference>
<keyword evidence="7" id="KW-0539">Nucleus</keyword>
<evidence type="ECO:0000256" key="4">
    <source>
        <dbReference type="ARBA" id="ARBA00023015"/>
    </source>
</evidence>
<evidence type="ECO:0000259" key="8">
    <source>
        <dbReference type="Pfam" id="PF05712"/>
    </source>
</evidence>
<keyword evidence="2" id="KW-0227">DNA damage</keyword>
<evidence type="ECO:0000256" key="6">
    <source>
        <dbReference type="ARBA" id="ARBA00023204"/>
    </source>
</evidence>
<evidence type="ECO:0000256" key="3">
    <source>
        <dbReference type="ARBA" id="ARBA00022853"/>
    </source>
</evidence>
<proteinExistence type="predicted"/>
<keyword evidence="10" id="KW-1185">Reference proteome</keyword>
<dbReference type="GO" id="GO:0006355">
    <property type="term" value="P:regulation of DNA-templated transcription"/>
    <property type="evidence" value="ECO:0007669"/>
    <property type="project" value="InterPro"/>
</dbReference>
<dbReference type="InterPro" id="IPR008676">
    <property type="entry name" value="MRG"/>
</dbReference>
<keyword evidence="4" id="KW-0805">Transcription regulation</keyword>
<dbReference type="InterPro" id="IPR026541">
    <property type="entry name" value="MRG_dom"/>
</dbReference>
<dbReference type="GO" id="GO:0035267">
    <property type="term" value="C:NuA4 histone acetyltransferase complex"/>
    <property type="evidence" value="ECO:0007669"/>
    <property type="project" value="TreeGrafter"/>
</dbReference>
<dbReference type="FunFam" id="1.10.274.30:FF:000001">
    <property type="entry name" value="Mortality factor 4-like protein 1"/>
    <property type="match status" value="1"/>
</dbReference>
<evidence type="ECO:0000256" key="1">
    <source>
        <dbReference type="ARBA" id="ARBA00004123"/>
    </source>
</evidence>
<protein>
    <submittedName>
        <fullName evidence="9">Mortality factor 4-like protein 1-like 2</fullName>
    </submittedName>
</protein>
<keyword evidence="6" id="KW-0234">DNA repair</keyword>
<dbReference type="GO" id="GO:0006325">
    <property type="term" value="P:chromatin organization"/>
    <property type="evidence" value="ECO:0007669"/>
    <property type="project" value="UniProtKB-KW"/>
</dbReference>
<dbReference type="Gene3D" id="1.10.274.30">
    <property type="entry name" value="MRG domain"/>
    <property type="match status" value="1"/>
</dbReference>
<gene>
    <name evidence="9" type="ORF">Hamer_G019485</name>
</gene>
<dbReference type="PANTHER" id="PTHR10880">
    <property type="entry name" value="MORTALITY FACTOR 4-LIKE PROTEIN"/>
    <property type="match status" value="1"/>
</dbReference>
<comment type="caution">
    <text evidence="9">The sequence shown here is derived from an EMBL/GenBank/DDBJ whole genome shotgun (WGS) entry which is preliminary data.</text>
</comment>
<comment type="subcellular location">
    <subcellularLocation>
        <location evidence="1">Nucleus</location>
    </subcellularLocation>
</comment>
<dbReference type="AlphaFoldDB" id="A0A8J5JSP8"/>
<dbReference type="PROSITE" id="PS51640">
    <property type="entry name" value="MRG"/>
    <property type="match status" value="1"/>
</dbReference>
<evidence type="ECO:0000256" key="2">
    <source>
        <dbReference type="ARBA" id="ARBA00022763"/>
    </source>
</evidence>
<dbReference type="EMBL" id="JAHLQT010035076">
    <property type="protein sequence ID" value="KAG7158469.1"/>
    <property type="molecule type" value="Genomic_DNA"/>
</dbReference>
<dbReference type="InterPro" id="IPR038217">
    <property type="entry name" value="MRG_C_sf"/>
</dbReference>
<accession>A0A8J5JSP8</accession>
<evidence type="ECO:0000313" key="9">
    <source>
        <dbReference type="EMBL" id="KAG7158469.1"/>
    </source>
</evidence>
<name>A0A8J5JSP8_HOMAM</name>
<dbReference type="PANTHER" id="PTHR10880:SF48">
    <property type="entry name" value="MORTALITY FACTOR 4 LIKE 2"/>
    <property type="match status" value="1"/>
</dbReference>
<feature type="domain" description="MRG" evidence="8">
    <location>
        <begin position="3"/>
        <end position="162"/>
    </location>
</feature>
<dbReference type="GO" id="GO:0005634">
    <property type="term" value="C:nucleus"/>
    <property type="evidence" value="ECO:0007669"/>
    <property type="project" value="UniProtKB-SubCell"/>
</dbReference>
<sequence>MTSVEVRVKLPDELKPALVDDWDLINRQRKLAIVPARVTVDTILADYIRAKTNTKNSTPNKESAVQEVVAGLREYFNVMLGTQLLYKFERPQYAEILQQRKDKQASDTYGFIHLIRLFVRLGQMLAYTQLDEKSVTLLNFHLQDFLRFTVKNMETYYSIQDYGVAPPEYHRKAI</sequence>
<reference evidence="9" key="1">
    <citation type="journal article" date="2021" name="Sci. Adv.">
        <title>The American lobster genome reveals insights on longevity, neural, and immune adaptations.</title>
        <authorList>
            <person name="Polinski J.M."/>
            <person name="Zimin A.V."/>
            <person name="Clark K.F."/>
            <person name="Kohn A.B."/>
            <person name="Sadowski N."/>
            <person name="Timp W."/>
            <person name="Ptitsyn A."/>
            <person name="Khanna P."/>
            <person name="Romanova D.Y."/>
            <person name="Williams P."/>
            <person name="Greenwood S.J."/>
            <person name="Moroz L.L."/>
            <person name="Walt D.R."/>
            <person name="Bodnar A.G."/>
        </authorList>
    </citation>
    <scope>NUCLEOTIDE SEQUENCE</scope>
    <source>
        <strain evidence="9">GMGI-L3</strain>
    </source>
</reference>